<feature type="transmembrane region" description="Helical" evidence="1">
    <location>
        <begin position="62"/>
        <end position="80"/>
    </location>
</feature>
<reference evidence="2" key="1">
    <citation type="submission" date="2016-10" db="EMBL/GenBank/DDBJ databases">
        <title>Sequence of Gallionella enrichment culture.</title>
        <authorList>
            <person name="Poehlein A."/>
            <person name="Muehling M."/>
            <person name="Daniel R."/>
        </authorList>
    </citation>
    <scope>NUCLEOTIDE SEQUENCE</scope>
</reference>
<feature type="transmembrane region" description="Helical" evidence="1">
    <location>
        <begin position="29"/>
        <end position="50"/>
    </location>
</feature>
<dbReference type="EMBL" id="MLJW01000018">
    <property type="protein sequence ID" value="OIR12018.1"/>
    <property type="molecule type" value="Genomic_DNA"/>
</dbReference>
<name>A0A1J5SU17_9ZZZZ</name>
<evidence type="ECO:0000256" key="1">
    <source>
        <dbReference type="SAM" id="Phobius"/>
    </source>
</evidence>
<protein>
    <submittedName>
        <fullName evidence="2">Uncharacterized protein</fullName>
    </submittedName>
</protein>
<keyword evidence="1" id="KW-0472">Membrane</keyword>
<sequence>MVALPVILLKSSLLAFIAAYVARTFKKVSIVLLILVVLSYQIAGSLVEWAITQSFAKAIQDITIGIPGMLIQIFGGWFVLKKLADYEL</sequence>
<keyword evidence="1" id="KW-0812">Transmembrane</keyword>
<keyword evidence="1" id="KW-1133">Transmembrane helix</keyword>
<accession>A0A1J5SU17</accession>
<dbReference type="AlphaFoldDB" id="A0A1J5SU17"/>
<proteinExistence type="predicted"/>
<comment type="caution">
    <text evidence="2">The sequence shown here is derived from an EMBL/GenBank/DDBJ whole genome shotgun (WGS) entry which is preliminary data.</text>
</comment>
<gene>
    <name evidence="2" type="ORF">GALL_62690</name>
</gene>
<organism evidence="2">
    <name type="scientific">mine drainage metagenome</name>
    <dbReference type="NCBI Taxonomy" id="410659"/>
    <lineage>
        <taxon>unclassified sequences</taxon>
        <taxon>metagenomes</taxon>
        <taxon>ecological metagenomes</taxon>
    </lineage>
</organism>
<evidence type="ECO:0000313" key="2">
    <source>
        <dbReference type="EMBL" id="OIR12018.1"/>
    </source>
</evidence>